<reference evidence="1" key="1">
    <citation type="submission" date="2019-07" db="EMBL/GenBank/DDBJ databases">
        <title>Annotation for the trematode Paragonimus miyazaki's.</title>
        <authorList>
            <person name="Choi Y.-J."/>
        </authorList>
    </citation>
    <scope>NUCLEOTIDE SEQUENCE</scope>
    <source>
        <strain evidence="1">Japan</strain>
    </source>
</reference>
<keyword evidence="2" id="KW-1185">Reference proteome</keyword>
<dbReference type="AlphaFoldDB" id="A0A8S9YYB2"/>
<protein>
    <submittedName>
        <fullName evidence="1">Uncharacterized protein</fullName>
    </submittedName>
</protein>
<name>A0A8S9YYB2_9TREM</name>
<comment type="caution">
    <text evidence="1">The sequence shown here is derived from an EMBL/GenBank/DDBJ whole genome shotgun (WGS) entry which is preliminary data.</text>
</comment>
<evidence type="ECO:0000313" key="2">
    <source>
        <dbReference type="Proteomes" id="UP000822476"/>
    </source>
</evidence>
<accession>A0A8S9YYB2</accession>
<dbReference type="EMBL" id="JTDE01001791">
    <property type="protein sequence ID" value="KAF7258336.1"/>
    <property type="molecule type" value="Genomic_DNA"/>
</dbReference>
<dbReference type="Proteomes" id="UP000822476">
    <property type="component" value="Unassembled WGS sequence"/>
</dbReference>
<evidence type="ECO:0000313" key="1">
    <source>
        <dbReference type="EMBL" id="KAF7258336.1"/>
    </source>
</evidence>
<proteinExistence type="predicted"/>
<organism evidence="1 2">
    <name type="scientific">Paragonimus skrjabini miyazakii</name>
    <dbReference type="NCBI Taxonomy" id="59628"/>
    <lineage>
        <taxon>Eukaryota</taxon>
        <taxon>Metazoa</taxon>
        <taxon>Spiralia</taxon>
        <taxon>Lophotrochozoa</taxon>
        <taxon>Platyhelminthes</taxon>
        <taxon>Trematoda</taxon>
        <taxon>Digenea</taxon>
        <taxon>Plagiorchiida</taxon>
        <taxon>Troglotremata</taxon>
        <taxon>Troglotrematidae</taxon>
        <taxon>Paragonimus</taxon>
    </lineage>
</organism>
<sequence length="185" mass="20055">MEELMFLFSKHTAIIDGAPVHKVECLQQAGCLEDAWNFISQLDLDASIITLPMVGQSSPLSPKRRISSTPFCPTSIVPFSSTSSTSAVIPPPVSPLSTPASGIADNSLKGYFGGYLCVGNEGGHVRKNFREQMLSGCTAGKWWRRIGLLASGCTSLYCSGLRLRRTDVDERTKKKISGEKVQQSN</sequence>
<gene>
    <name evidence="1" type="ORF">EG68_09569</name>
</gene>